<dbReference type="InterPro" id="IPR037522">
    <property type="entry name" value="HD_GYP_dom"/>
</dbReference>
<dbReference type="CDD" id="cd00077">
    <property type="entry name" value="HDc"/>
    <property type="match status" value="1"/>
</dbReference>
<dbReference type="PROSITE" id="PS51832">
    <property type="entry name" value="HD_GYP"/>
    <property type="match status" value="1"/>
</dbReference>
<reference evidence="3" key="1">
    <citation type="journal article" date="2021" name="ISME J.">
        <title>Evolutionary origin and ecological implication of a unique nif island in free-living Bradyrhizobium lineages.</title>
        <authorList>
            <person name="Tao J."/>
        </authorList>
    </citation>
    <scope>NUCLEOTIDE SEQUENCE [LARGE SCALE GENOMIC DNA]</scope>
    <source>
        <strain evidence="3">SZCCT0094</strain>
    </source>
</reference>
<dbReference type="RefSeq" id="WP_012045391.1">
    <property type="nucleotide sequence ID" value="NZ_JABFDP010000019.1"/>
</dbReference>
<protein>
    <submittedName>
        <fullName evidence="2">HD domain-containing protein</fullName>
    </submittedName>
</protein>
<dbReference type="SUPFAM" id="SSF109604">
    <property type="entry name" value="HD-domain/PDEase-like"/>
    <property type="match status" value="1"/>
</dbReference>
<dbReference type="PANTHER" id="PTHR43155:SF2">
    <property type="entry name" value="CYCLIC DI-GMP PHOSPHODIESTERASE PA4108"/>
    <property type="match status" value="1"/>
</dbReference>
<evidence type="ECO:0000313" key="2">
    <source>
        <dbReference type="EMBL" id="MBR1137506.1"/>
    </source>
</evidence>
<proteinExistence type="predicted"/>
<organism evidence="2 3">
    <name type="scientific">Bradyrhizobium denitrificans</name>
    <dbReference type="NCBI Taxonomy" id="2734912"/>
    <lineage>
        <taxon>Bacteria</taxon>
        <taxon>Pseudomonadati</taxon>
        <taxon>Pseudomonadota</taxon>
        <taxon>Alphaproteobacteria</taxon>
        <taxon>Hyphomicrobiales</taxon>
        <taxon>Nitrobacteraceae</taxon>
        <taxon>Bradyrhizobium</taxon>
    </lineage>
</organism>
<evidence type="ECO:0000259" key="1">
    <source>
        <dbReference type="PROSITE" id="PS51832"/>
    </source>
</evidence>
<feature type="domain" description="HD-GYP" evidence="1">
    <location>
        <begin position="162"/>
        <end position="348"/>
    </location>
</feature>
<keyword evidence="3" id="KW-1185">Reference proteome</keyword>
<name>A0ABS5GA86_9BRAD</name>
<dbReference type="PANTHER" id="PTHR43155">
    <property type="entry name" value="CYCLIC DI-GMP PHOSPHODIESTERASE PA4108-RELATED"/>
    <property type="match status" value="1"/>
</dbReference>
<sequence>MNVHLVGDDTAKLALLRGMLAERCSLTSELIGDADIRGGDIDAIVVSADLRDVDNITALKEISDRLARIPRRIFLTNHKSRLSTVQAYALGATSVLSSTPTRNQLLGKLLDARPQSNAKSVAADDRQAAFAGASCIASMFAAVLGGAAIDVDETRRAGKRIADCIAENGLSDWLATVRRHHEGTYQHCLLVTGITVDFGLSLGVHSTDLERLYMAAMFHDIGKAKIPLAILDKPGRLDTKERALVETHPAAGYDALKGTPAITTEVLDAVRHHHEFLDGSGYPDGLMADSIPDLTRILTISDIFSALIEYRSYKPVMARDKAYEILQSMEGKLEKPLIGAFRDVALIR</sequence>
<dbReference type="InterPro" id="IPR011006">
    <property type="entry name" value="CheY-like_superfamily"/>
</dbReference>
<dbReference type="Proteomes" id="UP001314635">
    <property type="component" value="Unassembled WGS sequence"/>
</dbReference>
<dbReference type="SUPFAM" id="SSF52172">
    <property type="entry name" value="CheY-like"/>
    <property type="match status" value="1"/>
</dbReference>
<dbReference type="SMART" id="SM00471">
    <property type="entry name" value="HDc"/>
    <property type="match status" value="1"/>
</dbReference>
<accession>A0ABS5GA86</accession>
<comment type="caution">
    <text evidence="2">The sequence shown here is derived from an EMBL/GenBank/DDBJ whole genome shotgun (WGS) entry which is preliminary data.</text>
</comment>
<gene>
    <name evidence="2" type="ORF">JQ619_17190</name>
</gene>
<dbReference type="EMBL" id="JAFCLK010000015">
    <property type="protein sequence ID" value="MBR1137506.1"/>
    <property type="molecule type" value="Genomic_DNA"/>
</dbReference>
<dbReference type="Gene3D" id="1.10.3210.10">
    <property type="entry name" value="Hypothetical protein af1432"/>
    <property type="match status" value="1"/>
</dbReference>
<dbReference type="Gene3D" id="3.40.50.2300">
    <property type="match status" value="1"/>
</dbReference>
<dbReference type="Pfam" id="PF13487">
    <property type="entry name" value="HD_5"/>
    <property type="match status" value="1"/>
</dbReference>
<evidence type="ECO:0000313" key="3">
    <source>
        <dbReference type="Proteomes" id="UP001314635"/>
    </source>
</evidence>
<dbReference type="InterPro" id="IPR003607">
    <property type="entry name" value="HD/PDEase_dom"/>
</dbReference>